<accession>A0ABQ1EZH1</accession>
<keyword evidence="2" id="KW-0680">Restriction system</keyword>
<reference evidence="6" key="1">
    <citation type="journal article" date="2019" name="Int. J. Syst. Evol. Microbiol.">
        <title>The Global Catalogue of Microorganisms (GCM) 10K type strain sequencing project: providing services to taxonomists for standard genome sequencing and annotation.</title>
        <authorList>
            <consortium name="The Broad Institute Genomics Platform"/>
            <consortium name="The Broad Institute Genome Sequencing Center for Infectious Disease"/>
            <person name="Wu L."/>
            <person name="Ma J."/>
        </authorList>
    </citation>
    <scope>NUCLEOTIDE SEQUENCE [LARGE SCALE GENOMIC DNA]</scope>
    <source>
        <strain evidence="6">CGMCC 1.15043</strain>
    </source>
</reference>
<dbReference type="RefSeq" id="WP_189015234.1">
    <property type="nucleotide sequence ID" value="NZ_BMHE01000027.1"/>
</dbReference>
<comment type="caution">
    <text evidence="5">The sequence shown here is derived from an EMBL/GenBank/DDBJ whole genome shotgun (WGS) entry which is preliminary data.</text>
</comment>
<dbReference type="InterPro" id="IPR000055">
    <property type="entry name" value="Restrct_endonuc_typeI_TRD"/>
</dbReference>
<sequence>MINLISGCDVSVDRLDPYYYRRTVELKSVLSEDEKYTLLSELCDEITDGSRKARDFADHGIPYLRVSNLTSGGIDVKFAKFISSTTDIEKKAIISSGDILISKVASIWKVAFVDEAMEGAVISPDLIKIRPKDKESRDLLMKFLMSEIGRLSFSRMVTQSVIPKISVKQVSHIKVPFVITDVGDLSDKQQIEERRNLKTQIQMYYEIDDTSSFWEMPKELWINERLASDRLDVPYYQYLNSSLNQALSERLKREKWVKLKQMATVIKNTVSPSEFSKKEISYIGMKNINKETFVVESVENVLFNTVSSRARFRVKERDILLGIVGPTIGGITQSLAFVPSSFHDAIASSVFAVIRPVRCSTYYLLWCLIHPLVRFQFRMHCFGTTQQMLSTHSLLDTYVPLLNQEKVAEIEKIMRVYTGGV</sequence>
<dbReference type="InterPro" id="IPR052021">
    <property type="entry name" value="Type-I_RS_S_subunit"/>
</dbReference>
<protein>
    <recommendedName>
        <fullName evidence="4">Type I restriction modification DNA specificity domain-containing protein</fullName>
    </recommendedName>
</protein>
<evidence type="ECO:0000256" key="3">
    <source>
        <dbReference type="ARBA" id="ARBA00023125"/>
    </source>
</evidence>
<dbReference type="SUPFAM" id="SSF116734">
    <property type="entry name" value="DNA methylase specificity domain"/>
    <property type="match status" value="2"/>
</dbReference>
<dbReference type="InterPro" id="IPR044946">
    <property type="entry name" value="Restrct_endonuc_typeI_TRD_sf"/>
</dbReference>
<evidence type="ECO:0000256" key="2">
    <source>
        <dbReference type="ARBA" id="ARBA00022747"/>
    </source>
</evidence>
<dbReference type="PANTHER" id="PTHR30408">
    <property type="entry name" value="TYPE-1 RESTRICTION ENZYME ECOKI SPECIFICITY PROTEIN"/>
    <property type="match status" value="1"/>
</dbReference>
<feature type="domain" description="Type I restriction modification DNA specificity" evidence="4">
    <location>
        <begin position="52"/>
        <end position="180"/>
    </location>
</feature>
<dbReference type="Gene3D" id="3.90.220.20">
    <property type="entry name" value="DNA methylase specificity domains"/>
    <property type="match status" value="2"/>
</dbReference>
<name>A0ABQ1EZH1_9BACL</name>
<keyword evidence="6" id="KW-1185">Reference proteome</keyword>
<comment type="similarity">
    <text evidence="1">Belongs to the type-I restriction system S methylase family.</text>
</comment>
<gene>
    <name evidence="5" type="ORF">GCM10008018_45180</name>
</gene>
<evidence type="ECO:0000313" key="5">
    <source>
        <dbReference type="EMBL" id="GFZ93746.1"/>
    </source>
</evidence>
<dbReference type="Pfam" id="PF01420">
    <property type="entry name" value="Methylase_S"/>
    <property type="match status" value="1"/>
</dbReference>
<evidence type="ECO:0000259" key="4">
    <source>
        <dbReference type="Pfam" id="PF01420"/>
    </source>
</evidence>
<keyword evidence="3" id="KW-0238">DNA-binding</keyword>
<evidence type="ECO:0000256" key="1">
    <source>
        <dbReference type="ARBA" id="ARBA00010923"/>
    </source>
</evidence>
<evidence type="ECO:0000313" key="6">
    <source>
        <dbReference type="Proteomes" id="UP000615455"/>
    </source>
</evidence>
<dbReference type="PANTHER" id="PTHR30408:SF12">
    <property type="entry name" value="TYPE I RESTRICTION ENZYME MJAVIII SPECIFICITY SUBUNIT"/>
    <property type="match status" value="1"/>
</dbReference>
<dbReference type="Proteomes" id="UP000615455">
    <property type="component" value="Unassembled WGS sequence"/>
</dbReference>
<dbReference type="EMBL" id="BMHE01000027">
    <property type="protein sequence ID" value="GFZ93746.1"/>
    <property type="molecule type" value="Genomic_DNA"/>
</dbReference>
<proteinExistence type="inferred from homology"/>
<organism evidence="5 6">
    <name type="scientific">Paenibacillus marchantiophytorum</name>
    <dbReference type="NCBI Taxonomy" id="1619310"/>
    <lineage>
        <taxon>Bacteria</taxon>
        <taxon>Bacillati</taxon>
        <taxon>Bacillota</taxon>
        <taxon>Bacilli</taxon>
        <taxon>Bacillales</taxon>
        <taxon>Paenibacillaceae</taxon>
        <taxon>Paenibacillus</taxon>
    </lineage>
</organism>